<evidence type="ECO:0000256" key="4">
    <source>
        <dbReference type="PROSITE-ProRule" id="PRU00335"/>
    </source>
</evidence>
<proteinExistence type="predicted"/>
<feature type="compositionally biased region" description="Basic and acidic residues" evidence="5">
    <location>
        <begin position="1"/>
        <end position="14"/>
    </location>
</feature>
<evidence type="ECO:0000256" key="2">
    <source>
        <dbReference type="ARBA" id="ARBA00023125"/>
    </source>
</evidence>
<dbReference type="EMBL" id="JAALAA010000002">
    <property type="protein sequence ID" value="NGN91721.1"/>
    <property type="molecule type" value="Genomic_DNA"/>
</dbReference>
<keyword evidence="1" id="KW-0805">Transcription regulation</keyword>
<feature type="region of interest" description="Disordered" evidence="5">
    <location>
        <begin position="1"/>
        <end position="23"/>
    </location>
</feature>
<keyword evidence="3" id="KW-0804">Transcription</keyword>
<evidence type="ECO:0000313" key="7">
    <source>
        <dbReference type="EMBL" id="NGN91721.1"/>
    </source>
</evidence>
<gene>
    <name evidence="7" type="ORF">G5C66_03065</name>
</gene>
<dbReference type="InterPro" id="IPR050109">
    <property type="entry name" value="HTH-type_TetR-like_transc_reg"/>
</dbReference>
<evidence type="ECO:0000259" key="6">
    <source>
        <dbReference type="PROSITE" id="PS50977"/>
    </source>
</evidence>
<evidence type="ECO:0000313" key="8">
    <source>
        <dbReference type="Proteomes" id="UP000483261"/>
    </source>
</evidence>
<keyword evidence="2 4" id="KW-0238">DNA-binding</keyword>
<dbReference type="Proteomes" id="UP000483261">
    <property type="component" value="Unassembled WGS sequence"/>
</dbReference>
<dbReference type="GO" id="GO:0003700">
    <property type="term" value="F:DNA-binding transcription factor activity"/>
    <property type="evidence" value="ECO:0007669"/>
    <property type="project" value="TreeGrafter"/>
</dbReference>
<dbReference type="InterPro" id="IPR009057">
    <property type="entry name" value="Homeodomain-like_sf"/>
</dbReference>
<dbReference type="PANTHER" id="PTHR30055">
    <property type="entry name" value="HTH-TYPE TRANSCRIPTIONAL REGULATOR RUTR"/>
    <property type="match status" value="1"/>
</dbReference>
<dbReference type="Gene3D" id="1.10.357.10">
    <property type="entry name" value="Tetracycline Repressor, domain 2"/>
    <property type="match status" value="1"/>
</dbReference>
<dbReference type="SUPFAM" id="SSF46689">
    <property type="entry name" value="Homeodomain-like"/>
    <property type="match status" value="1"/>
</dbReference>
<sequence length="247" mass="26951">MGADDPRPQRREQPSRSAGRPRLVPRTLVGRRSEMEPREEILDIAAALFVDGGIAATSTRDIAEAVGVRQSSLYYHYPCGKDEMLAELLQRSIRPTLDKIEKIEILGAEADTGPEVLLYLLVMLDVRTLANAPRNAGVLTRLPEVQCKEVFESFGAAREELRAAYSRLGTQVAAAHPEVTMAPDSDLLGTLLLHLVEVVIGMRSDGHLITPTIEAIVAASCLRICLADQTSIDEATTRAADLIRSLE</sequence>
<reference evidence="7 8" key="1">
    <citation type="submission" date="2020-02" db="EMBL/GenBank/DDBJ databases">
        <title>Whole-genome analyses of novel actinobacteria.</title>
        <authorList>
            <person name="Sahin N."/>
        </authorList>
    </citation>
    <scope>NUCLEOTIDE SEQUENCE [LARGE SCALE GENOMIC DNA]</scope>
    <source>
        <strain evidence="7 8">KC13</strain>
    </source>
</reference>
<dbReference type="PRINTS" id="PR00455">
    <property type="entry name" value="HTHTETR"/>
</dbReference>
<keyword evidence="8" id="KW-1185">Reference proteome</keyword>
<comment type="caution">
    <text evidence="7">The sequence shown here is derived from an EMBL/GenBank/DDBJ whole genome shotgun (WGS) entry which is preliminary data.</text>
</comment>
<protein>
    <submittedName>
        <fullName evidence="7">Helix-turn-helix transcriptional regulator</fullName>
    </submittedName>
</protein>
<evidence type="ECO:0000256" key="5">
    <source>
        <dbReference type="SAM" id="MobiDB-lite"/>
    </source>
</evidence>
<feature type="DNA-binding region" description="H-T-H motif" evidence="4">
    <location>
        <begin position="58"/>
        <end position="77"/>
    </location>
</feature>
<evidence type="ECO:0000256" key="1">
    <source>
        <dbReference type="ARBA" id="ARBA00023015"/>
    </source>
</evidence>
<dbReference type="AlphaFoldDB" id="A0A6M1QZ45"/>
<dbReference type="PROSITE" id="PS50977">
    <property type="entry name" value="HTH_TETR_2"/>
    <property type="match status" value="1"/>
</dbReference>
<evidence type="ECO:0000256" key="3">
    <source>
        <dbReference type="ARBA" id="ARBA00023163"/>
    </source>
</evidence>
<dbReference type="Pfam" id="PF00440">
    <property type="entry name" value="TetR_N"/>
    <property type="match status" value="1"/>
</dbReference>
<feature type="domain" description="HTH tetR-type" evidence="6">
    <location>
        <begin position="35"/>
        <end position="95"/>
    </location>
</feature>
<organism evidence="7 8">
    <name type="scientific">Nocardioides turkmenicus</name>
    <dbReference type="NCBI Taxonomy" id="2711220"/>
    <lineage>
        <taxon>Bacteria</taxon>
        <taxon>Bacillati</taxon>
        <taxon>Actinomycetota</taxon>
        <taxon>Actinomycetes</taxon>
        <taxon>Propionibacteriales</taxon>
        <taxon>Nocardioidaceae</taxon>
        <taxon>Nocardioides</taxon>
    </lineage>
</organism>
<dbReference type="InterPro" id="IPR001647">
    <property type="entry name" value="HTH_TetR"/>
</dbReference>
<name>A0A6M1QZ45_9ACTN</name>
<accession>A0A6M1QZ45</accession>
<dbReference type="PANTHER" id="PTHR30055:SF234">
    <property type="entry name" value="HTH-TYPE TRANSCRIPTIONAL REGULATOR BETI"/>
    <property type="match status" value="1"/>
</dbReference>
<dbReference type="GO" id="GO:0000976">
    <property type="term" value="F:transcription cis-regulatory region binding"/>
    <property type="evidence" value="ECO:0007669"/>
    <property type="project" value="TreeGrafter"/>
</dbReference>